<name>A0AAP4BCS9_9FIRM</name>
<comment type="caution">
    <text evidence="1">The sequence shown here is derived from an EMBL/GenBank/DDBJ whole genome shotgun (WGS) entry which is preliminary data.</text>
</comment>
<keyword evidence="2" id="KW-1185">Reference proteome</keyword>
<evidence type="ECO:0000313" key="1">
    <source>
        <dbReference type="EMBL" id="MDI9243262.1"/>
    </source>
</evidence>
<organism evidence="1 2">
    <name type="scientific">Fusibacillus kribbianus</name>
    <dbReference type="NCBI Taxonomy" id="3044208"/>
    <lineage>
        <taxon>Bacteria</taxon>
        <taxon>Bacillati</taxon>
        <taxon>Bacillota</taxon>
        <taxon>Clostridia</taxon>
        <taxon>Lachnospirales</taxon>
        <taxon>Lachnospiraceae</taxon>
        <taxon>Fusibacillus</taxon>
    </lineage>
</organism>
<proteinExistence type="predicted"/>
<reference evidence="1 2" key="1">
    <citation type="submission" date="2023-05" db="EMBL/GenBank/DDBJ databases">
        <title>[ruminococcus] sp. nov., isolated from a pig farm feces dump.</title>
        <authorList>
            <person name="Chang Y.-H."/>
        </authorList>
    </citation>
    <scope>NUCLEOTIDE SEQUENCE [LARGE SCALE GENOMIC DNA]</scope>
    <source>
        <strain evidence="1 2">YH-rum2234</strain>
    </source>
</reference>
<protein>
    <submittedName>
        <fullName evidence="1">Uncharacterized protein</fullName>
    </submittedName>
</protein>
<evidence type="ECO:0000313" key="2">
    <source>
        <dbReference type="Proteomes" id="UP001300383"/>
    </source>
</evidence>
<dbReference type="AlphaFoldDB" id="A0AAP4BCS9"/>
<dbReference type="RefSeq" id="WP_283231688.1">
    <property type="nucleotide sequence ID" value="NZ_JASGBQ010000029.1"/>
</dbReference>
<sequence>MKLSKSERETIILFNEKEEQASVYTYNLELRSQLDELCKNQPARVEFVRSNSWGGRTYLIPKKWIKIKPPRVLSEAQKRVLEDMNRARREKKK</sequence>
<accession>A0AAP4BCS9</accession>
<dbReference type="Proteomes" id="UP001300383">
    <property type="component" value="Unassembled WGS sequence"/>
</dbReference>
<dbReference type="EMBL" id="JASGBQ010000029">
    <property type="protein sequence ID" value="MDI9243262.1"/>
    <property type="molecule type" value="Genomic_DNA"/>
</dbReference>
<gene>
    <name evidence="1" type="ORF">QJ036_12465</name>
</gene>